<evidence type="ECO:0000256" key="4">
    <source>
        <dbReference type="ARBA" id="ARBA00022989"/>
    </source>
</evidence>
<keyword evidence="3 7" id="KW-0812">Transmembrane</keyword>
<evidence type="ECO:0000256" key="2">
    <source>
        <dbReference type="ARBA" id="ARBA00008335"/>
    </source>
</evidence>
<keyword evidence="5 7" id="KW-0472">Membrane</keyword>
<feature type="region of interest" description="Disordered" evidence="6">
    <location>
        <begin position="1"/>
        <end position="26"/>
    </location>
</feature>
<evidence type="ECO:0000313" key="9">
    <source>
        <dbReference type="EMBL" id="GCB25394.1"/>
    </source>
</evidence>
<feature type="transmembrane region" description="Helical" evidence="7">
    <location>
        <begin position="346"/>
        <end position="368"/>
    </location>
</feature>
<dbReference type="FunFam" id="1.20.1250.20:FF:000082">
    <property type="entry name" value="MFS multidrug transporter, putative"/>
    <property type="match status" value="1"/>
</dbReference>
<dbReference type="CDD" id="cd17323">
    <property type="entry name" value="MFS_Tpo1_MDR_like"/>
    <property type="match status" value="1"/>
</dbReference>
<evidence type="ECO:0000256" key="6">
    <source>
        <dbReference type="SAM" id="MobiDB-lite"/>
    </source>
</evidence>
<dbReference type="PANTHER" id="PTHR23502">
    <property type="entry name" value="MAJOR FACILITATOR SUPERFAMILY"/>
    <property type="match status" value="1"/>
</dbReference>
<dbReference type="Gene3D" id="1.20.1250.20">
    <property type="entry name" value="MFS general substrate transporter like domains"/>
    <property type="match status" value="1"/>
</dbReference>
<keyword evidence="10" id="KW-1185">Reference proteome</keyword>
<feature type="transmembrane region" description="Helical" evidence="7">
    <location>
        <begin position="54"/>
        <end position="75"/>
    </location>
</feature>
<dbReference type="STRING" id="105351.A0A401L1K6"/>
<name>A0A401L1K6_ASPAW</name>
<comment type="caution">
    <text evidence="9">The sequence shown here is derived from an EMBL/GenBank/DDBJ whole genome shotgun (WGS) entry which is preliminary data.</text>
</comment>
<gene>
    <name evidence="9" type="ORF">AAWM_08279</name>
</gene>
<dbReference type="AlphaFoldDB" id="A0A401L1K6"/>
<feature type="transmembrane region" description="Helical" evidence="7">
    <location>
        <begin position="481"/>
        <end position="504"/>
    </location>
</feature>
<dbReference type="Proteomes" id="UP000286921">
    <property type="component" value="Unassembled WGS sequence"/>
</dbReference>
<dbReference type="EMBL" id="BDHI01000021">
    <property type="protein sequence ID" value="GCB25394.1"/>
    <property type="molecule type" value="Genomic_DNA"/>
</dbReference>
<evidence type="ECO:0000256" key="3">
    <source>
        <dbReference type="ARBA" id="ARBA00022692"/>
    </source>
</evidence>
<feature type="transmembrane region" description="Helical" evidence="7">
    <location>
        <begin position="129"/>
        <end position="153"/>
    </location>
</feature>
<evidence type="ECO:0000256" key="1">
    <source>
        <dbReference type="ARBA" id="ARBA00004651"/>
    </source>
</evidence>
<comment type="similarity">
    <text evidence="2">Belongs to the major facilitator superfamily.</text>
</comment>
<feature type="transmembrane region" description="Helical" evidence="7">
    <location>
        <begin position="308"/>
        <end position="334"/>
    </location>
</feature>
<reference evidence="9 10" key="1">
    <citation type="submission" date="2016-09" db="EMBL/GenBank/DDBJ databases">
        <title>Aspergillus awamori IFM 58123T.</title>
        <authorList>
            <person name="Kusuya Y."/>
            <person name="Shimizu M."/>
            <person name="Takahashi H."/>
            <person name="Yaguchi T."/>
        </authorList>
    </citation>
    <scope>NUCLEOTIDE SEQUENCE [LARGE SCALE GENOMIC DNA]</scope>
    <source>
        <strain evidence="9 10">IFM 58123</strain>
    </source>
</reference>
<evidence type="ECO:0000256" key="5">
    <source>
        <dbReference type="ARBA" id="ARBA00023136"/>
    </source>
</evidence>
<evidence type="ECO:0000313" key="10">
    <source>
        <dbReference type="Proteomes" id="UP000286921"/>
    </source>
</evidence>
<dbReference type="Pfam" id="PF07690">
    <property type="entry name" value="MFS_1"/>
    <property type="match status" value="2"/>
</dbReference>
<evidence type="ECO:0000256" key="7">
    <source>
        <dbReference type="SAM" id="Phobius"/>
    </source>
</evidence>
<feature type="transmembrane region" description="Helical" evidence="7">
    <location>
        <begin position="389"/>
        <end position="410"/>
    </location>
</feature>
<sequence length="528" mass="56695">MARCDLADPAARPLSTSPKTVASNSAAAANPAEVDWDGDADPSNPMNWSFWYRWCHIVVISLLTFVTSLGSSMLAPAVPDVMRSLGSDNAELESFVVSIYVIGYALGPLIAAPMSEVYGRSIVYNVSNVLFLGATIGCALSTNVGMFLAFRLISGCAGVTPLALGGGSIGDLMAPEKMGTAMAIWGLGSLVAPVETSLTKNIFCHVTNPISDGLQVFAPIAGGYLSENVGWRWIFWVITIPMAVLRILSLVTLRETYAPILLKRKARRLRRETGDHELRSRSASPKSQHEVFFDALVRPLKMLLTSPVVMTLAFDVAVVYGYQYLVFTTLSYIFQDVYHLSTGLSGLVYLGDGIGTILGIFSIGYASDKVAERKKGRLSAPDETLPPESWLWPMIPASLLTPIGLLWYGWSLQAGVFPVVPLVGLGVFGFGMMGIFQPVQIYLVNAFPVHSASALAASNLLRSLVGALLPLGGHRMYNTMGLGWGNSLLAFIALAMVPAPIILMKELNTTDTAKCLICVDGGSKDNTD</sequence>
<feature type="transmembrane region" description="Helical" evidence="7">
    <location>
        <begin position="416"/>
        <end position="435"/>
    </location>
</feature>
<dbReference type="GO" id="GO:0022857">
    <property type="term" value="F:transmembrane transporter activity"/>
    <property type="evidence" value="ECO:0007669"/>
    <property type="project" value="InterPro"/>
</dbReference>
<dbReference type="SUPFAM" id="SSF103473">
    <property type="entry name" value="MFS general substrate transporter"/>
    <property type="match status" value="1"/>
</dbReference>
<accession>A0A401L1K6</accession>
<dbReference type="InterPro" id="IPR020846">
    <property type="entry name" value="MFS_dom"/>
</dbReference>
<proteinExistence type="inferred from homology"/>
<dbReference type="GO" id="GO:0005886">
    <property type="term" value="C:plasma membrane"/>
    <property type="evidence" value="ECO:0007669"/>
    <property type="project" value="UniProtKB-SubCell"/>
</dbReference>
<dbReference type="PROSITE" id="PS50850">
    <property type="entry name" value="MFS"/>
    <property type="match status" value="1"/>
</dbReference>
<organism evidence="9 10">
    <name type="scientific">Aspergillus awamori</name>
    <name type="common">Black koji mold</name>
    <dbReference type="NCBI Taxonomy" id="105351"/>
    <lineage>
        <taxon>Eukaryota</taxon>
        <taxon>Fungi</taxon>
        <taxon>Dikarya</taxon>
        <taxon>Ascomycota</taxon>
        <taxon>Pezizomycotina</taxon>
        <taxon>Eurotiomycetes</taxon>
        <taxon>Eurotiomycetidae</taxon>
        <taxon>Eurotiales</taxon>
        <taxon>Aspergillaceae</taxon>
        <taxon>Aspergillus</taxon>
    </lineage>
</organism>
<comment type="subcellular location">
    <subcellularLocation>
        <location evidence="1">Cell membrane</location>
        <topology evidence="1">Multi-pass membrane protein</topology>
    </subcellularLocation>
</comment>
<dbReference type="PANTHER" id="PTHR23502:SF68">
    <property type="entry name" value="MULTIDRUG TRANSPORTER, PUTATIVE (AFU_ORTHOLOGUE AFUA_3G01120)-RELATED"/>
    <property type="match status" value="1"/>
</dbReference>
<evidence type="ECO:0000259" key="8">
    <source>
        <dbReference type="PROSITE" id="PS50850"/>
    </source>
</evidence>
<keyword evidence="4 7" id="KW-1133">Transmembrane helix</keyword>
<feature type="transmembrane region" description="Helical" evidence="7">
    <location>
        <begin position="233"/>
        <end position="253"/>
    </location>
</feature>
<feature type="transmembrane region" description="Helical" evidence="7">
    <location>
        <begin position="95"/>
        <end position="117"/>
    </location>
</feature>
<feature type="domain" description="Major facilitator superfamily (MFS) profile" evidence="8">
    <location>
        <begin position="56"/>
        <end position="510"/>
    </location>
</feature>
<dbReference type="InterPro" id="IPR036259">
    <property type="entry name" value="MFS_trans_sf"/>
</dbReference>
<protein>
    <submittedName>
        <fullName evidence="9">Uncharacterized transporter C1529.01</fullName>
    </submittedName>
</protein>
<dbReference type="InterPro" id="IPR011701">
    <property type="entry name" value="MFS"/>
</dbReference>